<keyword evidence="3" id="KW-1185">Reference proteome</keyword>
<dbReference type="EMBL" id="KN847395">
    <property type="protein sequence ID" value="KIW35873.1"/>
    <property type="molecule type" value="Genomic_DNA"/>
</dbReference>
<evidence type="ECO:0000313" key="2">
    <source>
        <dbReference type="EMBL" id="KIW35873.1"/>
    </source>
</evidence>
<organism evidence="2 3">
    <name type="scientific">Exophiala oligosperma</name>
    <dbReference type="NCBI Taxonomy" id="215243"/>
    <lineage>
        <taxon>Eukaryota</taxon>
        <taxon>Fungi</taxon>
        <taxon>Dikarya</taxon>
        <taxon>Ascomycota</taxon>
        <taxon>Pezizomycotina</taxon>
        <taxon>Eurotiomycetes</taxon>
        <taxon>Chaetothyriomycetidae</taxon>
        <taxon>Chaetothyriales</taxon>
        <taxon>Herpotrichiellaceae</taxon>
        <taxon>Exophiala</taxon>
    </lineage>
</organism>
<proteinExistence type="predicted"/>
<dbReference type="Proteomes" id="UP000053342">
    <property type="component" value="Unassembled WGS sequence"/>
</dbReference>
<dbReference type="GeneID" id="27363869"/>
<protein>
    <submittedName>
        <fullName evidence="2">Uncharacterized protein</fullName>
    </submittedName>
</protein>
<feature type="compositionally biased region" description="Polar residues" evidence="1">
    <location>
        <begin position="123"/>
        <end position="132"/>
    </location>
</feature>
<sequence>MNERGHQSLPGPIAEDPWEVTVGLKQEQHALRRVQHELENVDPREITDIHDKPRVWTQHQRDRTSLAVLPSNVKYPRQACKLHSRCKVTVQDKRYDPREHHTLLFTLSKVCHSRRRRFRPTAFESTQASANDPSWPPTAKVTKYPRQPMKAKQIFPRQSTKTAGIRSTSAGCTTLYPMVVIAERSAIP</sequence>
<dbReference type="VEuPathDB" id="FungiDB:PV06_11795"/>
<gene>
    <name evidence="2" type="ORF">PV06_11795</name>
</gene>
<dbReference type="HOGENOM" id="CLU_1441070_0_0_1"/>
<dbReference type="AlphaFoldDB" id="A0A0D2CXR6"/>
<dbReference type="RefSeq" id="XP_016256089.1">
    <property type="nucleotide sequence ID" value="XM_016413525.1"/>
</dbReference>
<feature type="region of interest" description="Disordered" evidence="1">
    <location>
        <begin position="122"/>
        <end position="163"/>
    </location>
</feature>
<reference evidence="2 3" key="1">
    <citation type="submission" date="2015-01" db="EMBL/GenBank/DDBJ databases">
        <title>The Genome Sequence of Exophiala oligosperma CBS72588.</title>
        <authorList>
            <consortium name="The Broad Institute Genomics Platform"/>
            <person name="Cuomo C."/>
            <person name="de Hoog S."/>
            <person name="Gorbushina A."/>
            <person name="Stielow B."/>
            <person name="Teixiera M."/>
            <person name="Abouelleil A."/>
            <person name="Chapman S.B."/>
            <person name="Priest M."/>
            <person name="Young S.K."/>
            <person name="Wortman J."/>
            <person name="Nusbaum C."/>
            <person name="Birren B."/>
        </authorList>
    </citation>
    <scope>NUCLEOTIDE SEQUENCE [LARGE SCALE GENOMIC DNA]</scope>
    <source>
        <strain evidence="2 3">CBS 72588</strain>
    </source>
</reference>
<evidence type="ECO:0000313" key="3">
    <source>
        <dbReference type="Proteomes" id="UP000053342"/>
    </source>
</evidence>
<name>A0A0D2CXR6_9EURO</name>
<evidence type="ECO:0000256" key="1">
    <source>
        <dbReference type="SAM" id="MobiDB-lite"/>
    </source>
</evidence>
<accession>A0A0D2CXR6</accession>